<evidence type="ECO:0000313" key="8">
    <source>
        <dbReference type="EMBL" id="RVU53877.1"/>
    </source>
</evidence>
<keyword evidence="2" id="KW-0028">Amino-acid biosynthesis</keyword>
<evidence type="ECO:0000256" key="2">
    <source>
        <dbReference type="ARBA" id="ARBA00022605"/>
    </source>
</evidence>
<dbReference type="InterPro" id="IPR036291">
    <property type="entry name" value="NAD(P)-bd_dom_sf"/>
</dbReference>
<feature type="domain" description="D-isomer specific 2-hydroxyacid dehydrogenase catalytic" evidence="6">
    <location>
        <begin position="3"/>
        <end position="316"/>
    </location>
</feature>
<dbReference type="Proteomes" id="UP000288812">
    <property type="component" value="Unassembled WGS sequence"/>
</dbReference>
<name>A0A437S4K5_9FIRM</name>
<dbReference type="RefSeq" id="WP_127725362.1">
    <property type="nucleotide sequence ID" value="NZ_RLIH01000022.1"/>
</dbReference>
<dbReference type="InterPro" id="IPR006139">
    <property type="entry name" value="D-isomer_2_OHA_DH_cat_dom"/>
</dbReference>
<dbReference type="GO" id="GO:0008652">
    <property type="term" value="P:amino acid biosynthetic process"/>
    <property type="evidence" value="ECO:0007669"/>
    <property type="project" value="UniProtKB-KW"/>
</dbReference>
<comment type="caution">
    <text evidence="8">The sequence shown here is derived from an EMBL/GenBank/DDBJ whole genome shotgun (WGS) entry which is preliminary data.</text>
</comment>
<dbReference type="GO" id="GO:0051287">
    <property type="term" value="F:NAD binding"/>
    <property type="evidence" value="ECO:0007669"/>
    <property type="project" value="InterPro"/>
</dbReference>
<dbReference type="FunFam" id="3.40.50.720:FF:000203">
    <property type="entry name" value="D-3-phosphoglycerate dehydrogenase (SerA)"/>
    <property type="match status" value="1"/>
</dbReference>
<evidence type="ECO:0000256" key="3">
    <source>
        <dbReference type="ARBA" id="ARBA00023002"/>
    </source>
</evidence>
<dbReference type="PROSITE" id="PS00065">
    <property type="entry name" value="D_2_HYDROXYACID_DH_1"/>
    <property type="match status" value="1"/>
</dbReference>
<dbReference type="PANTHER" id="PTHR42789">
    <property type="entry name" value="D-ISOMER SPECIFIC 2-HYDROXYACID DEHYDROGENASE FAMILY PROTEIN (AFU_ORTHOLOGUE AFUA_6G10090)"/>
    <property type="match status" value="1"/>
</dbReference>
<dbReference type="Gene3D" id="3.40.50.720">
    <property type="entry name" value="NAD(P)-binding Rossmann-like Domain"/>
    <property type="match status" value="2"/>
</dbReference>
<dbReference type="Pfam" id="PF02826">
    <property type="entry name" value="2-Hacid_dh_C"/>
    <property type="match status" value="1"/>
</dbReference>
<proteinExistence type="inferred from homology"/>
<dbReference type="Pfam" id="PF00389">
    <property type="entry name" value="2-Hacid_dh"/>
    <property type="match status" value="1"/>
</dbReference>
<keyword evidence="4" id="KW-0520">NAD</keyword>
<dbReference type="InterPro" id="IPR006140">
    <property type="entry name" value="D-isomer_DH_NAD-bd"/>
</dbReference>
<dbReference type="PROSITE" id="PS00671">
    <property type="entry name" value="D_2_HYDROXYACID_DH_3"/>
    <property type="match status" value="1"/>
</dbReference>
<keyword evidence="9" id="KW-1185">Reference proteome</keyword>
<comment type="similarity">
    <text evidence="1 5">Belongs to the D-isomer specific 2-hydroxyacid dehydrogenase family.</text>
</comment>
<protein>
    <submittedName>
        <fullName evidence="8">Hydroxyacid dehydrogenase</fullName>
    </submittedName>
</protein>
<dbReference type="InterPro" id="IPR050857">
    <property type="entry name" value="D-2-hydroxyacid_DH"/>
</dbReference>
<accession>A0A437S4K5</accession>
<dbReference type="EMBL" id="RLIH01000022">
    <property type="protein sequence ID" value="RVU53877.1"/>
    <property type="molecule type" value="Genomic_DNA"/>
</dbReference>
<evidence type="ECO:0000313" key="9">
    <source>
        <dbReference type="Proteomes" id="UP000288812"/>
    </source>
</evidence>
<evidence type="ECO:0000256" key="1">
    <source>
        <dbReference type="ARBA" id="ARBA00005854"/>
    </source>
</evidence>
<dbReference type="InterPro" id="IPR029753">
    <property type="entry name" value="D-isomer_DH_CS"/>
</dbReference>
<gene>
    <name evidence="8" type="ORF">EF514_10295</name>
</gene>
<organism evidence="8 9">
    <name type="scientific">Anaerosphaera multitolerans</name>
    <dbReference type="NCBI Taxonomy" id="2487351"/>
    <lineage>
        <taxon>Bacteria</taxon>
        <taxon>Bacillati</taxon>
        <taxon>Bacillota</taxon>
        <taxon>Tissierellia</taxon>
        <taxon>Tissierellales</taxon>
        <taxon>Peptoniphilaceae</taxon>
        <taxon>Anaerosphaera</taxon>
    </lineage>
</organism>
<reference evidence="8 9" key="1">
    <citation type="submission" date="2018-11" db="EMBL/GenBank/DDBJ databases">
        <title>Genome sequencing and assembly of Anaerosphaera sp. nov., GS7-6-2.</title>
        <authorList>
            <person name="Rettenmaier R."/>
            <person name="Liebl W."/>
            <person name="Zverlov V."/>
        </authorList>
    </citation>
    <scope>NUCLEOTIDE SEQUENCE [LARGE SCALE GENOMIC DNA]</scope>
    <source>
        <strain evidence="8 9">GS7-6-2</strain>
    </source>
</reference>
<dbReference type="SUPFAM" id="SSF51735">
    <property type="entry name" value="NAD(P)-binding Rossmann-fold domains"/>
    <property type="match status" value="1"/>
</dbReference>
<sequence length="316" mass="35243">MKVFVTSRVPESILNLLKADFELNYNDSLIPLSKEEIIKGLEGAEALVCPLSDKIDADIINSSNTLKLICNYGAGFDNIDIEAARAKNIVVTNAPAPSSAVSTAELAFSLILCLSRNLIEGDRFMRTEEFHGWRPTFFLGNELRGKTLGIIGMGNIGKNVTKRALAFEMKVIYYSRNRKEDMEVLGVEYSELEDLIKNSDFISLHSAFAPELKHLISHREFDLMKESAYLINAARGPLVNEEALIEALKENKIKGAALDVYEFEPKFSKELIKLNNVVLEPHIGNATFEAREEMGNAVVVNLLDYKSGKTPRNKVN</sequence>
<dbReference type="OrthoDB" id="9805416at2"/>
<dbReference type="InterPro" id="IPR029752">
    <property type="entry name" value="D-isomer_DH_CS1"/>
</dbReference>
<evidence type="ECO:0000256" key="4">
    <source>
        <dbReference type="ARBA" id="ARBA00023027"/>
    </source>
</evidence>
<feature type="domain" description="D-isomer specific 2-hydroxyacid dehydrogenase NAD-binding" evidence="7">
    <location>
        <begin position="108"/>
        <end position="284"/>
    </location>
</feature>
<dbReference type="AlphaFoldDB" id="A0A437S4K5"/>
<dbReference type="SUPFAM" id="SSF52283">
    <property type="entry name" value="Formate/glycerate dehydrogenase catalytic domain-like"/>
    <property type="match status" value="1"/>
</dbReference>
<keyword evidence="3 5" id="KW-0560">Oxidoreductase</keyword>
<dbReference type="GO" id="GO:0016616">
    <property type="term" value="F:oxidoreductase activity, acting on the CH-OH group of donors, NAD or NADP as acceptor"/>
    <property type="evidence" value="ECO:0007669"/>
    <property type="project" value="InterPro"/>
</dbReference>
<dbReference type="PANTHER" id="PTHR42789:SF1">
    <property type="entry name" value="D-ISOMER SPECIFIC 2-HYDROXYACID DEHYDROGENASE FAMILY PROTEIN (AFU_ORTHOLOGUE AFUA_6G10090)"/>
    <property type="match status" value="1"/>
</dbReference>
<evidence type="ECO:0000259" key="7">
    <source>
        <dbReference type="Pfam" id="PF02826"/>
    </source>
</evidence>
<evidence type="ECO:0000256" key="5">
    <source>
        <dbReference type="RuleBase" id="RU003719"/>
    </source>
</evidence>
<evidence type="ECO:0000259" key="6">
    <source>
        <dbReference type="Pfam" id="PF00389"/>
    </source>
</evidence>